<dbReference type="PANTHER" id="PTHR28656:SF1">
    <property type="entry name" value="COILED-COIL DOMAIN-CONTAINING PROTEIN 153"/>
    <property type="match status" value="1"/>
</dbReference>
<evidence type="ECO:0000256" key="9">
    <source>
        <dbReference type="ARBA" id="ARBA00023273"/>
    </source>
</evidence>
<evidence type="ECO:0000256" key="7">
    <source>
        <dbReference type="ARBA" id="ARBA00023069"/>
    </source>
</evidence>
<comment type="similarity">
    <text evidence="10">Belongs to the DRC12 family.</text>
</comment>
<evidence type="ECO:0000256" key="12">
    <source>
        <dbReference type="SAM" id="Coils"/>
    </source>
</evidence>
<evidence type="ECO:0000256" key="6">
    <source>
        <dbReference type="ARBA" id="ARBA00023054"/>
    </source>
</evidence>
<reference evidence="14" key="3">
    <citation type="submission" date="2025-09" db="UniProtKB">
        <authorList>
            <consortium name="Ensembl"/>
        </authorList>
    </citation>
    <scope>IDENTIFICATION</scope>
</reference>
<evidence type="ECO:0000256" key="13">
    <source>
        <dbReference type="SAM" id="MobiDB-lite"/>
    </source>
</evidence>
<reference evidence="14" key="2">
    <citation type="submission" date="2025-08" db="UniProtKB">
        <authorList>
            <consortium name="Ensembl"/>
        </authorList>
    </citation>
    <scope>IDENTIFICATION</scope>
</reference>
<evidence type="ECO:0000256" key="11">
    <source>
        <dbReference type="ARBA" id="ARBA00044800"/>
    </source>
</evidence>
<dbReference type="RefSeq" id="XP_017574129.1">
    <property type="nucleotide sequence ID" value="XM_017718640.2"/>
</dbReference>
<keyword evidence="7" id="KW-0969">Cilium</keyword>
<feature type="region of interest" description="Disordered" evidence="13">
    <location>
        <begin position="1"/>
        <end position="24"/>
    </location>
</feature>
<evidence type="ECO:0000256" key="8">
    <source>
        <dbReference type="ARBA" id="ARBA00023212"/>
    </source>
</evidence>
<reference evidence="14 15" key="1">
    <citation type="submission" date="2020-10" db="EMBL/GenBank/DDBJ databases">
        <title>Pygocentrus nattereri (red-bellied piranha) genome, fPygNat1, primary haplotype.</title>
        <authorList>
            <person name="Myers G."/>
            <person name="Meyer A."/>
            <person name="Karagic N."/>
            <person name="Pippel M."/>
            <person name="Winkler S."/>
            <person name="Tracey A."/>
            <person name="Wood J."/>
            <person name="Formenti G."/>
            <person name="Howe K."/>
            <person name="Fedrigo O."/>
            <person name="Jarvis E.D."/>
        </authorList>
    </citation>
    <scope>NUCLEOTIDE SEQUENCE [LARGE SCALE GENOMIC DNA]</scope>
</reference>
<dbReference type="CTD" id="283152"/>
<proteinExistence type="inferred from homology"/>
<organism evidence="14 15">
    <name type="scientific">Pygocentrus nattereri</name>
    <name type="common">Red-bellied piranha</name>
    <dbReference type="NCBI Taxonomy" id="42514"/>
    <lineage>
        <taxon>Eukaryota</taxon>
        <taxon>Metazoa</taxon>
        <taxon>Chordata</taxon>
        <taxon>Craniata</taxon>
        <taxon>Vertebrata</taxon>
        <taxon>Euteleostomi</taxon>
        <taxon>Actinopterygii</taxon>
        <taxon>Neopterygii</taxon>
        <taxon>Teleostei</taxon>
        <taxon>Ostariophysi</taxon>
        <taxon>Characiformes</taxon>
        <taxon>Characoidei</taxon>
        <taxon>Pygocentrus</taxon>
    </lineage>
</organism>
<accession>A0AAR2LHU7</accession>
<evidence type="ECO:0000256" key="2">
    <source>
        <dbReference type="ARBA" id="ARBA00004611"/>
    </source>
</evidence>
<keyword evidence="9" id="KW-0966">Cell projection</keyword>
<name>A0AAR2LHU7_PYGNA</name>
<dbReference type="PANTHER" id="PTHR28656">
    <property type="entry name" value="COILED-COIL DOMAIN-CONTAINING PROTEIN 153"/>
    <property type="match status" value="1"/>
</dbReference>
<keyword evidence="15" id="KW-1185">Reference proteome</keyword>
<evidence type="ECO:0000313" key="15">
    <source>
        <dbReference type="Proteomes" id="UP001501920"/>
    </source>
</evidence>
<evidence type="ECO:0000256" key="10">
    <source>
        <dbReference type="ARBA" id="ARBA00044754"/>
    </source>
</evidence>
<dbReference type="Ensembl" id="ENSPNAT00000067876.1">
    <property type="protein sequence ID" value="ENSPNAP00000076120.1"/>
    <property type="gene ID" value="ENSPNAG00000030284.1"/>
</dbReference>
<keyword evidence="6 12" id="KW-0175">Coiled coil</keyword>
<comment type="subcellular location">
    <subcellularLocation>
        <location evidence="2">Cytoplasm</location>
        <location evidence="2">Cytoskeleton</location>
        <location evidence="2">Flagellum axoneme</location>
    </subcellularLocation>
</comment>
<dbReference type="InterPro" id="IPR033585">
    <property type="entry name" value="DRC12-like"/>
</dbReference>
<evidence type="ECO:0000256" key="1">
    <source>
        <dbReference type="ARBA" id="ARBA00003029"/>
    </source>
</evidence>
<dbReference type="GeneID" id="108439965"/>
<evidence type="ECO:0000256" key="3">
    <source>
        <dbReference type="ARBA" id="ARBA00011248"/>
    </source>
</evidence>
<evidence type="ECO:0000256" key="5">
    <source>
        <dbReference type="ARBA" id="ARBA00022846"/>
    </source>
</evidence>
<dbReference type="GeneTree" id="ENSGT00940000167064"/>
<comment type="function">
    <text evidence="1">Component of the nexin-dynein regulatory complex (N-DRC), a key regulator of ciliary/flagellar motility which maintains the alignment and integrity of the distal axoneme and regulates microtubule sliding in motile axonemes.</text>
</comment>
<evidence type="ECO:0000313" key="14">
    <source>
        <dbReference type="Ensembl" id="ENSPNAP00000076120.1"/>
    </source>
</evidence>
<keyword evidence="8" id="KW-0206">Cytoskeleton</keyword>
<comment type="subunit">
    <text evidence="3">Component of the nexin-dynein regulatory complex (N-DRC).</text>
</comment>
<keyword evidence="4" id="KW-0963">Cytoplasm</keyword>
<protein>
    <recommendedName>
        <fullName evidence="11">Dynein regulatory complex protein 12</fullName>
    </recommendedName>
</protein>
<feature type="compositionally biased region" description="Basic residues" evidence="13">
    <location>
        <begin position="1"/>
        <end position="15"/>
    </location>
</feature>
<feature type="coiled-coil region" evidence="12">
    <location>
        <begin position="56"/>
        <end position="151"/>
    </location>
</feature>
<evidence type="ECO:0000256" key="4">
    <source>
        <dbReference type="ARBA" id="ARBA00022490"/>
    </source>
</evidence>
<dbReference type="Proteomes" id="UP001501920">
    <property type="component" value="Chromosome 17"/>
</dbReference>
<sequence length="199" mass="22945">MPPKKRTGKAKKAKKSKPDQGNELAEMYRRSVLDVAVLKDHLALRTDAARQAMSVRDDLKCQIRDLKQVLSQEKLDTKDITADLNRQYKSLQMDLEAKVKQLESSVSMLQKQLDQCQGDLKTEREWRARMEEEKDAQIADLQSKLDSMETEYEKILHGCLDSLLSHLAVARRQWEDESSDVHQEFKDMLTGLGLNPLYI</sequence>
<keyword evidence="5" id="KW-0282">Flagellum</keyword>
<dbReference type="AlphaFoldDB" id="A0AAR2LHU7"/>
<gene>
    <name evidence="14" type="primary">CCDC153</name>
</gene>